<dbReference type="InterPro" id="IPR018246">
    <property type="entry name" value="AP_endonuc_F2_Zn_BS"/>
</dbReference>
<feature type="binding site" evidence="7">
    <location>
        <position position="220"/>
    </location>
    <ligand>
        <name>Zn(2+)</name>
        <dbReference type="ChEBI" id="CHEBI:29105"/>
        <label>2</label>
    </ligand>
</feature>
<feature type="binding site" evidence="7">
    <location>
        <position position="265"/>
    </location>
    <ligand>
        <name>Zn(2+)</name>
        <dbReference type="ChEBI" id="CHEBI:29105"/>
        <label>2</label>
    </ligand>
</feature>
<name>A0A0R1R0L2_9LACO</name>
<dbReference type="GO" id="GO:0008833">
    <property type="term" value="F:deoxyribonuclease IV (phage-T4-induced) activity"/>
    <property type="evidence" value="ECO:0007669"/>
    <property type="project" value="UniProtKB-UniRule"/>
</dbReference>
<dbReference type="PROSITE" id="PS51432">
    <property type="entry name" value="AP_NUCLEASE_F2_4"/>
    <property type="match status" value="1"/>
</dbReference>
<dbReference type="RefSeq" id="WP_056963075.1">
    <property type="nucleotide sequence ID" value="NZ_AZFC01000003.1"/>
</dbReference>
<protein>
    <recommendedName>
        <fullName evidence="7">Probable endonuclease 4</fullName>
        <ecNumber evidence="7">3.1.21.2</ecNumber>
    </recommendedName>
    <alternativeName>
        <fullName evidence="7">Endodeoxyribonuclease IV</fullName>
    </alternativeName>
    <alternativeName>
        <fullName evidence="7">Endonuclease IV</fullName>
    </alternativeName>
</protein>
<evidence type="ECO:0000256" key="5">
    <source>
        <dbReference type="ARBA" id="ARBA00022833"/>
    </source>
</evidence>
<dbReference type="CDD" id="cd00019">
    <property type="entry name" value="AP2Ec"/>
    <property type="match status" value="1"/>
</dbReference>
<keyword evidence="5 7" id="KW-0862">Zinc</keyword>
<feature type="binding site" evidence="7">
    <location>
        <position position="185"/>
    </location>
    <ligand>
        <name>Zn(2+)</name>
        <dbReference type="ChEBI" id="CHEBI:29105"/>
        <label>2</label>
    </ligand>
</feature>
<gene>
    <name evidence="7" type="primary">nfo</name>
    <name evidence="9" type="ORF">FD37_GL002211</name>
</gene>
<dbReference type="Proteomes" id="UP000051835">
    <property type="component" value="Unassembled WGS sequence"/>
</dbReference>
<dbReference type="PATRIC" id="fig|1423805.4.peg.2273"/>
<dbReference type="SMART" id="SM00518">
    <property type="entry name" value="AP2Ec"/>
    <property type="match status" value="1"/>
</dbReference>
<evidence type="ECO:0000256" key="6">
    <source>
        <dbReference type="ARBA" id="ARBA00023204"/>
    </source>
</evidence>
<evidence type="ECO:0000256" key="2">
    <source>
        <dbReference type="ARBA" id="ARBA00022723"/>
    </source>
</evidence>
<comment type="catalytic activity">
    <reaction evidence="7">
        <text>Endonucleolytic cleavage to 5'-phosphooligonucleotide end-products.</text>
        <dbReference type="EC" id="3.1.21.2"/>
    </reaction>
</comment>
<feature type="binding site" evidence="7">
    <location>
        <position position="233"/>
    </location>
    <ligand>
        <name>Zn(2+)</name>
        <dbReference type="ChEBI" id="CHEBI:29105"/>
        <label>3</label>
    </ligand>
</feature>
<dbReference type="GO" id="GO:0008270">
    <property type="term" value="F:zinc ion binding"/>
    <property type="evidence" value="ECO:0007669"/>
    <property type="project" value="UniProtKB-UniRule"/>
</dbReference>
<dbReference type="FunFam" id="3.20.20.150:FF:000001">
    <property type="entry name" value="Probable endonuclease 4"/>
    <property type="match status" value="1"/>
</dbReference>
<comment type="function">
    <text evidence="7">Endonuclease IV plays a role in DNA repair. It cleaves phosphodiester bonds at apurinic or apyrimidinic (AP) sites, generating a 3'-hydroxyl group and a 5'-terminal sugar phosphate.</text>
</comment>
<reference evidence="9 10" key="1">
    <citation type="journal article" date="2015" name="Genome Announc.">
        <title>Expanding the biotechnology potential of lactobacilli through comparative genomics of 213 strains and associated genera.</title>
        <authorList>
            <person name="Sun Z."/>
            <person name="Harris H.M."/>
            <person name="McCann A."/>
            <person name="Guo C."/>
            <person name="Argimon S."/>
            <person name="Zhang W."/>
            <person name="Yang X."/>
            <person name="Jeffery I.B."/>
            <person name="Cooney J.C."/>
            <person name="Kagawa T.F."/>
            <person name="Liu W."/>
            <person name="Song Y."/>
            <person name="Salvetti E."/>
            <person name="Wrobel A."/>
            <person name="Rasinkangas P."/>
            <person name="Parkhill J."/>
            <person name="Rea M.C."/>
            <person name="O'Sullivan O."/>
            <person name="Ritari J."/>
            <person name="Douillard F.P."/>
            <person name="Paul Ross R."/>
            <person name="Yang R."/>
            <person name="Briner A.E."/>
            <person name="Felis G.E."/>
            <person name="de Vos W.M."/>
            <person name="Barrangou R."/>
            <person name="Klaenhammer T.R."/>
            <person name="Caufield P.W."/>
            <person name="Cui Y."/>
            <person name="Zhang H."/>
            <person name="O'Toole P.W."/>
        </authorList>
    </citation>
    <scope>NUCLEOTIDE SEQUENCE [LARGE SCALE GENOMIC DNA]</scope>
    <source>
        <strain evidence="9 10">DSM 15429</strain>
    </source>
</reference>
<keyword evidence="3 7" id="KW-0227">DNA damage</keyword>
<dbReference type="InterPro" id="IPR036237">
    <property type="entry name" value="Xyl_isomerase-like_sf"/>
</dbReference>
<dbReference type="SUPFAM" id="SSF51658">
    <property type="entry name" value="Xylose isomerase-like"/>
    <property type="match status" value="1"/>
</dbReference>
<dbReference type="GO" id="GO:0003677">
    <property type="term" value="F:DNA binding"/>
    <property type="evidence" value="ECO:0007669"/>
    <property type="project" value="InterPro"/>
</dbReference>
<dbReference type="PANTHER" id="PTHR21445">
    <property type="entry name" value="ENDONUCLEASE IV ENDODEOXYRIBONUCLEASE IV"/>
    <property type="match status" value="1"/>
</dbReference>
<comment type="similarity">
    <text evidence="1 7">Belongs to the AP endonuclease 2 family.</text>
</comment>
<keyword evidence="2 7" id="KW-0479">Metal-binding</keyword>
<evidence type="ECO:0000256" key="7">
    <source>
        <dbReference type="HAMAP-Rule" id="MF_00152"/>
    </source>
</evidence>
<dbReference type="NCBIfam" id="NF002196">
    <property type="entry name" value="PRK01060.1-1"/>
    <property type="match status" value="1"/>
</dbReference>
<proteinExistence type="inferred from homology"/>
<keyword evidence="7" id="KW-0540">Nuclease</keyword>
<keyword evidence="6 7" id="KW-0234">DNA repair</keyword>
<feature type="binding site" evidence="7">
    <location>
        <position position="151"/>
    </location>
    <ligand>
        <name>Zn(2+)</name>
        <dbReference type="ChEBI" id="CHEBI:29105"/>
        <label>2</label>
    </ligand>
</feature>
<dbReference type="EC" id="3.1.21.2" evidence="7"/>
<dbReference type="PROSITE" id="PS00730">
    <property type="entry name" value="AP_NUCLEASE_F2_2"/>
    <property type="match status" value="1"/>
</dbReference>
<evidence type="ECO:0000256" key="1">
    <source>
        <dbReference type="ARBA" id="ARBA00005340"/>
    </source>
</evidence>
<evidence type="ECO:0000256" key="3">
    <source>
        <dbReference type="ARBA" id="ARBA00022763"/>
    </source>
</evidence>
<organism evidence="9 10">
    <name type="scientific">Levilactobacillus spicheri DSM 15429</name>
    <dbReference type="NCBI Taxonomy" id="1423805"/>
    <lineage>
        <taxon>Bacteria</taxon>
        <taxon>Bacillati</taxon>
        <taxon>Bacillota</taxon>
        <taxon>Bacilli</taxon>
        <taxon>Lactobacillales</taxon>
        <taxon>Lactobacillaceae</taxon>
        <taxon>Levilactobacillus</taxon>
    </lineage>
</organism>
<comment type="cofactor">
    <cofactor evidence="7">
        <name>Zn(2+)</name>
        <dbReference type="ChEBI" id="CHEBI:29105"/>
    </cofactor>
    <text evidence="7">Binds 3 Zn(2+) ions.</text>
</comment>
<dbReference type="HAMAP" id="MF_00152">
    <property type="entry name" value="Nfo"/>
    <property type="match status" value="1"/>
</dbReference>
<dbReference type="Pfam" id="PF01261">
    <property type="entry name" value="AP_endonuc_2"/>
    <property type="match status" value="1"/>
</dbReference>
<dbReference type="PANTHER" id="PTHR21445:SF0">
    <property type="entry name" value="APURINIC-APYRIMIDINIC ENDONUCLEASE"/>
    <property type="match status" value="1"/>
</dbReference>
<dbReference type="PROSITE" id="PS00731">
    <property type="entry name" value="AP_NUCLEASE_F2_3"/>
    <property type="match status" value="1"/>
</dbReference>
<feature type="binding site" evidence="7">
    <location>
        <position position="235"/>
    </location>
    <ligand>
        <name>Zn(2+)</name>
        <dbReference type="ChEBI" id="CHEBI:29105"/>
        <label>3</label>
    </ligand>
</feature>
<feature type="binding site" evidence="7">
    <location>
        <position position="114"/>
    </location>
    <ligand>
        <name>Zn(2+)</name>
        <dbReference type="ChEBI" id="CHEBI:29105"/>
        <label>1</label>
    </ligand>
</feature>
<dbReference type="GO" id="GO:0003906">
    <property type="term" value="F:DNA-(apurinic or apyrimidinic site) endonuclease activity"/>
    <property type="evidence" value="ECO:0007669"/>
    <property type="project" value="TreeGrafter"/>
</dbReference>
<feature type="binding site" evidence="7">
    <location>
        <position position="188"/>
    </location>
    <ligand>
        <name>Zn(2+)</name>
        <dbReference type="ChEBI" id="CHEBI:29105"/>
        <label>3</label>
    </ligand>
</feature>
<sequence length="312" mass="33144">MTATEFLIGSHVSMKGQAMLLGSAQEAAAANENVFMVYTGAPQNTRRKPIAALNAQAGQAYMRAHQQRAVVVHAPYVVNLGNTKKPENFAFAVQFLTEEVHRAAAIGAQQIVLHPGAHVGAGAPAAIAQIAQGLNQILAATADVPVQIALETMAGKGTEVGRTFEELASIIDQVTANERLSVCFDTCHTSDAGYAIATDFDGVLDTFDHVIGVDRLKVIHLNDSKNPQGSHKDRHTNIGFGTLGFDVLNAIAHHPQLTAVPKIMETPAVGPDRKHGANPHGYEVAMLTAQQFNPDLEADALAGAPFDAFLHR</sequence>
<dbReference type="AlphaFoldDB" id="A0A0R1R0L2"/>
<dbReference type="GO" id="GO:0006284">
    <property type="term" value="P:base-excision repair"/>
    <property type="evidence" value="ECO:0007669"/>
    <property type="project" value="TreeGrafter"/>
</dbReference>
<accession>A0A0R1R0L2</accession>
<evidence type="ECO:0000313" key="9">
    <source>
        <dbReference type="EMBL" id="KRL50081.1"/>
    </source>
</evidence>
<feature type="binding site" evidence="7">
    <location>
        <position position="73"/>
    </location>
    <ligand>
        <name>Zn(2+)</name>
        <dbReference type="ChEBI" id="CHEBI:29105"/>
        <label>1</label>
    </ligand>
</feature>
<dbReference type="InterPro" id="IPR013022">
    <property type="entry name" value="Xyl_isomerase-like_TIM-brl"/>
</dbReference>
<dbReference type="InterPro" id="IPR001719">
    <property type="entry name" value="AP_endonuc_2"/>
</dbReference>
<feature type="domain" description="Xylose isomerase-like TIM barrel" evidence="8">
    <location>
        <begin position="26"/>
        <end position="275"/>
    </location>
</feature>
<comment type="caution">
    <text evidence="9">The sequence shown here is derived from an EMBL/GenBank/DDBJ whole genome shotgun (WGS) entry which is preliminary data.</text>
</comment>
<evidence type="ECO:0000259" key="8">
    <source>
        <dbReference type="Pfam" id="PF01261"/>
    </source>
</evidence>
<dbReference type="Gene3D" id="3.20.20.150">
    <property type="entry name" value="Divalent-metal-dependent TIM barrel enzymes"/>
    <property type="match status" value="1"/>
</dbReference>
<dbReference type="EMBL" id="AZFC01000003">
    <property type="protein sequence ID" value="KRL50081.1"/>
    <property type="molecule type" value="Genomic_DNA"/>
</dbReference>
<dbReference type="NCBIfam" id="TIGR00587">
    <property type="entry name" value="nfo"/>
    <property type="match status" value="1"/>
</dbReference>
<evidence type="ECO:0000256" key="4">
    <source>
        <dbReference type="ARBA" id="ARBA00022801"/>
    </source>
</evidence>
<evidence type="ECO:0000313" key="10">
    <source>
        <dbReference type="Proteomes" id="UP000051835"/>
    </source>
</evidence>
<keyword evidence="4 7" id="KW-0378">Hydrolase</keyword>
<feature type="binding site" evidence="7">
    <location>
        <position position="151"/>
    </location>
    <ligand>
        <name>Zn(2+)</name>
        <dbReference type="ChEBI" id="CHEBI:29105"/>
        <label>1</label>
    </ligand>
</feature>
<keyword evidence="7 9" id="KW-0255">Endonuclease</keyword>
<dbReference type="GO" id="GO:0008081">
    <property type="term" value="F:phosphoric diester hydrolase activity"/>
    <property type="evidence" value="ECO:0007669"/>
    <property type="project" value="TreeGrafter"/>
</dbReference>